<sequence length="63" mass="7561">MSFQRKQQKTINSQKVLLRCNLLKFFFFNLGVQYSIWSTKELKRSLPKLIDLYSSSSPIWLNF</sequence>
<organism evidence="1">
    <name type="scientific">Solanum chacoense</name>
    <name type="common">Chaco potato</name>
    <dbReference type="NCBI Taxonomy" id="4108"/>
    <lineage>
        <taxon>Eukaryota</taxon>
        <taxon>Viridiplantae</taxon>
        <taxon>Streptophyta</taxon>
        <taxon>Embryophyta</taxon>
        <taxon>Tracheophyta</taxon>
        <taxon>Spermatophyta</taxon>
        <taxon>Magnoliopsida</taxon>
        <taxon>eudicotyledons</taxon>
        <taxon>Gunneridae</taxon>
        <taxon>Pentapetalae</taxon>
        <taxon>asterids</taxon>
        <taxon>lamiids</taxon>
        <taxon>Solanales</taxon>
        <taxon>Solanaceae</taxon>
        <taxon>Solanoideae</taxon>
        <taxon>Solaneae</taxon>
        <taxon>Solanum</taxon>
    </lineage>
</organism>
<proteinExistence type="predicted"/>
<reference evidence="1" key="1">
    <citation type="submission" date="2015-12" db="EMBL/GenBank/DDBJ databases">
        <title>Gene expression during late stages of embryo sac development: a critical building block for successful pollen-pistil interactions.</title>
        <authorList>
            <person name="Liu Y."/>
            <person name="Joly V."/>
            <person name="Sabar M."/>
            <person name="Matton D.P."/>
        </authorList>
    </citation>
    <scope>NUCLEOTIDE SEQUENCE</scope>
</reference>
<evidence type="ECO:0000313" key="1">
    <source>
        <dbReference type="EMBL" id="JAP17704.1"/>
    </source>
</evidence>
<protein>
    <submittedName>
        <fullName evidence="1">Putative ovule protein</fullName>
    </submittedName>
</protein>
<dbReference type="EMBL" id="GEDG01022196">
    <property type="protein sequence ID" value="JAP17704.1"/>
    <property type="molecule type" value="Transcribed_RNA"/>
</dbReference>
<name>A0A0V0HBY5_SOLCH</name>
<dbReference type="AlphaFoldDB" id="A0A0V0HBY5"/>
<accession>A0A0V0HBY5</accession>